<evidence type="ECO:0008006" key="5">
    <source>
        <dbReference type="Google" id="ProtNLM"/>
    </source>
</evidence>
<keyword evidence="1" id="KW-1133">Transmembrane helix</keyword>
<reference evidence="3 4" key="1">
    <citation type="submission" date="2020-06" db="EMBL/GenBank/DDBJ databases">
        <authorList>
            <person name="Li R."/>
            <person name="Bekaert M."/>
        </authorList>
    </citation>
    <scope>NUCLEOTIDE SEQUENCE [LARGE SCALE GENOMIC DNA]</scope>
    <source>
        <strain evidence="4">wild</strain>
    </source>
</reference>
<evidence type="ECO:0000256" key="2">
    <source>
        <dbReference type="SAM" id="SignalP"/>
    </source>
</evidence>
<protein>
    <recommendedName>
        <fullName evidence="5">SEA domain-containing protein</fullName>
    </recommendedName>
</protein>
<dbReference type="EMBL" id="CACVKT020004586">
    <property type="protein sequence ID" value="CAC5390630.1"/>
    <property type="molecule type" value="Genomic_DNA"/>
</dbReference>
<keyword evidence="2" id="KW-0732">Signal</keyword>
<organism evidence="3 4">
    <name type="scientific">Mytilus coruscus</name>
    <name type="common">Sea mussel</name>
    <dbReference type="NCBI Taxonomy" id="42192"/>
    <lineage>
        <taxon>Eukaryota</taxon>
        <taxon>Metazoa</taxon>
        <taxon>Spiralia</taxon>
        <taxon>Lophotrochozoa</taxon>
        <taxon>Mollusca</taxon>
        <taxon>Bivalvia</taxon>
        <taxon>Autobranchia</taxon>
        <taxon>Pteriomorphia</taxon>
        <taxon>Mytilida</taxon>
        <taxon>Mytiloidea</taxon>
        <taxon>Mytilidae</taxon>
        <taxon>Mytilinae</taxon>
        <taxon>Mytilus</taxon>
    </lineage>
</organism>
<keyword evidence="1" id="KW-0472">Membrane</keyword>
<keyword evidence="4" id="KW-1185">Reference proteome</keyword>
<dbReference type="AlphaFoldDB" id="A0A6J8C6L5"/>
<feature type="transmembrane region" description="Helical" evidence="1">
    <location>
        <begin position="676"/>
        <end position="700"/>
    </location>
</feature>
<dbReference type="Proteomes" id="UP000507470">
    <property type="component" value="Unassembled WGS sequence"/>
</dbReference>
<dbReference type="OrthoDB" id="10575067at2759"/>
<gene>
    <name evidence="3" type="ORF">MCOR_25716</name>
</gene>
<evidence type="ECO:0000313" key="4">
    <source>
        <dbReference type="Proteomes" id="UP000507470"/>
    </source>
</evidence>
<feature type="chain" id="PRO_5026839362" description="SEA domain-containing protein" evidence="2">
    <location>
        <begin position="19"/>
        <end position="760"/>
    </location>
</feature>
<proteinExistence type="predicted"/>
<keyword evidence="1" id="KW-0812">Transmembrane</keyword>
<evidence type="ECO:0000256" key="1">
    <source>
        <dbReference type="SAM" id="Phobius"/>
    </source>
</evidence>
<feature type="signal peptide" evidence="2">
    <location>
        <begin position="1"/>
        <end position="18"/>
    </location>
</feature>
<accession>A0A6J8C6L5</accession>
<name>A0A6J8C6L5_MYTCO</name>
<sequence length="760" mass="82838">MRTFLILGLISATPSSETTTDMESSFMGVTGTVDISNVLSSFESTDLTFKLETSLNANTLSLEDSLSRISPFSTIGFVEPTELLNNEYMTTEIEVDSTLFSLKSLNFTDETIKTGLLTSAMSTSIVTSTRINLPISSASVLDITTGIALQVDLTKSQDLHIPTSEIIQTTQTRYTSLFNSVLLLSKTAADPFPSTLTARFDAKYIDTLSLQSSMDSYISSLVSKDKSDTFPLRIETSPAGPVLPVDTSSSNQIYTSGDPWSVSRTENVLVNTSNVDSFTSYDNSASVFQIASSTDGTSEVHILPIDTTSVGQNYSSVDSFSPVEGFSISLFLYSSSLSQGQPVYTSFSQTLLLFDLSSVRQTVQSTDFSFNNVVSSSKSSSINSFKSFADTLTLQYTEWSANESISSMVDKSLHLSSLDNLVAFSSEPFKGNSQFSHFSGTSLSNQPELTSTPSVNYLTLTEVTPSINHHNQSDLLLETFTQVNLSVSQSSHISEVSYIPSADIFAKSKNVLSVDIFTLRQASQTLPLSTYSSIKYVDSLTIGQPFNTSFISTVIQITSTPFVTSIQMIIDTFSLNQFPDGTNLNSGTSSLFIKLSTVVRSATFHDVSLLSPSSSLNFASYTEFSSFSKIMSTNINNVATSNIDSIESSDTFYVSSSQPTSRPTQTPELSFREAQIIIISCSIAAVIFVIFVPLMVMYCLGKLPRGKIQNEKYANSEIDGFSSFSYPNIGKKITLRYHSRSLSDSPYTGDFENNWNSVTC</sequence>
<evidence type="ECO:0000313" key="3">
    <source>
        <dbReference type="EMBL" id="CAC5390630.1"/>
    </source>
</evidence>